<sequence>MMSFRTTAGSQSSSTDSAGSHSSALTVEESATFRICKKRQWRKLRRLLSKRNKQEICSEVDSSGLTLLGIAIGYQAPPEIIELIVTIKPSLVFQVDNFNANCLHLACLNGISIDSIKFLLLNGGSDLINQSFDSDNRTPLHHSVECICRGEIAYKEGLQIIVEICNKEGCLMIHHEDRNGDTPIDMVILKINESSRYEQSQRFEHLLKYLRNISIGVYKSLKAAWEISGYCTTGHCIRIIPLNVKSTKSKSTQSTSSLSVKPME</sequence>
<dbReference type="EMBL" id="HBIO01003557">
    <property type="protein sequence ID" value="CAE0457607.1"/>
    <property type="molecule type" value="Transcribed_RNA"/>
</dbReference>
<name>A0A6S8RFE3_9STRA</name>
<evidence type="ECO:0000313" key="2">
    <source>
        <dbReference type="EMBL" id="CAE0457605.1"/>
    </source>
</evidence>
<accession>A0A6S8RFE3</accession>
<protein>
    <submittedName>
        <fullName evidence="3">Uncharacterized protein</fullName>
    </submittedName>
</protein>
<evidence type="ECO:0000256" key="1">
    <source>
        <dbReference type="SAM" id="MobiDB-lite"/>
    </source>
</evidence>
<feature type="region of interest" description="Disordered" evidence="1">
    <location>
        <begin position="1"/>
        <end position="21"/>
    </location>
</feature>
<gene>
    <name evidence="2" type="ORF">CDEB00056_LOCUS2446</name>
    <name evidence="3" type="ORF">CDEB00056_LOCUS2447</name>
    <name evidence="4" type="ORF">CDEB00056_LOCUS2448</name>
</gene>
<dbReference type="AlphaFoldDB" id="A0A6S8RFE3"/>
<dbReference type="InterPro" id="IPR036770">
    <property type="entry name" value="Ankyrin_rpt-contain_sf"/>
</dbReference>
<reference evidence="3" key="1">
    <citation type="submission" date="2021-01" db="EMBL/GenBank/DDBJ databases">
        <authorList>
            <person name="Corre E."/>
            <person name="Pelletier E."/>
            <person name="Niang G."/>
            <person name="Scheremetjew M."/>
            <person name="Finn R."/>
            <person name="Kale V."/>
            <person name="Holt S."/>
            <person name="Cochrane G."/>
            <person name="Meng A."/>
            <person name="Brown T."/>
            <person name="Cohen L."/>
        </authorList>
    </citation>
    <scope>NUCLEOTIDE SEQUENCE</scope>
    <source>
        <strain evidence="3">MM31A-1</strain>
    </source>
</reference>
<dbReference type="EMBL" id="HBIO01003556">
    <property type="protein sequence ID" value="CAE0457606.1"/>
    <property type="molecule type" value="Transcribed_RNA"/>
</dbReference>
<organism evidence="3">
    <name type="scientific">Chaetoceros debilis</name>
    <dbReference type="NCBI Taxonomy" id="122233"/>
    <lineage>
        <taxon>Eukaryota</taxon>
        <taxon>Sar</taxon>
        <taxon>Stramenopiles</taxon>
        <taxon>Ochrophyta</taxon>
        <taxon>Bacillariophyta</taxon>
        <taxon>Coscinodiscophyceae</taxon>
        <taxon>Chaetocerotophycidae</taxon>
        <taxon>Chaetocerotales</taxon>
        <taxon>Chaetocerotaceae</taxon>
        <taxon>Chaetoceros</taxon>
    </lineage>
</organism>
<evidence type="ECO:0000313" key="4">
    <source>
        <dbReference type="EMBL" id="CAE0457607.1"/>
    </source>
</evidence>
<proteinExistence type="predicted"/>
<evidence type="ECO:0000313" key="3">
    <source>
        <dbReference type="EMBL" id="CAE0457606.1"/>
    </source>
</evidence>
<dbReference type="EMBL" id="HBIO01003555">
    <property type="protein sequence ID" value="CAE0457605.1"/>
    <property type="molecule type" value="Transcribed_RNA"/>
</dbReference>
<dbReference type="Gene3D" id="1.25.40.20">
    <property type="entry name" value="Ankyrin repeat-containing domain"/>
    <property type="match status" value="1"/>
</dbReference>
<dbReference type="SUPFAM" id="SSF48403">
    <property type="entry name" value="Ankyrin repeat"/>
    <property type="match status" value="1"/>
</dbReference>